<organism evidence="1 2">
    <name type="scientific">Thermus scotoductus</name>
    <dbReference type="NCBI Taxonomy" id="37636"/>
    <lineage>
        <taxon>Bacteria</taxon>
        <taxon>Thermotogati</taxon>
        <taxon>Deinococcota</taxon>
        <taxon>Deinococci</taxon>
        <taxon>Thermales</taxon>
        <taxon>Thermaceae</taxon>
        <taxon>Thermus</taxon>
    </lineage>
</organism>
<sequence length="96" mass="9399">MDASGPVGWTVWAIRQGDTSNHGGVVQSGAAKVLIVGLPAARVGDLHACPITEHGITPIVSGSAKVLIAGAPAARAGDTTACGASLIGVQGKVYIG</sequence>
<protein>
    <recommendedName>
        <fullName evidence="3">PAAR domain-containing protein</fullName>
    </recommendedName>
</protein>
<name>A0A430V038_THESC</name>
<dbReference type="RefSeq" id="WP_126206773.1">
    <property type="nucleotide sequence ID" value="NZ_PEMN01000294.1"/>
</dbReference>
<dbReference type="Proteomes" id="UP000288073">
    <property type="component" value="Unassembled WGS sequence"/>
</dbReference>
<comment type="caution">
    <text evidence="1">The sequence shown here is derived from an EMBL/GenBank/DDBJ whole genome shotgun (WGS) entry which is preliminary data.</text>
</comment>
<dbReference type="InterPro" id="IPR008727">
    <property type="entry name" value="PAAR_motif"/>
</dbReference>
<accession>A0A430V038</accession>
<gene>
    <name evidence="1" type="ORF">CSW23_08585</name>
</gene>
<dbReference type="AlphaFoldDB" id="A0A430V038"/>
<evidence type="ECO:0008006" key="3">
    <source>
        <dbReference type="Google" id="ProtNLM"/>
    </source>
</evidence>
<proteinExistence type="predicted"/>
<evidence type="ECO:0000313" key="1">
    <source>
        <dbReference type="EMBL" id="RTI15465.1"/>
    </source>
</evidence>
<reference evidence="1 2" key="1">
    <citation type="journal article" date="2019" name="Extremophiles">
        <title>Biogeography of thermophiles and predominance of Thermus scotoductus in domestic water heaters.</title>
        <authorList>
            <person name="Wilpiszeski R.L."/>
            <person name="Zhang Z."/>
            <person name="House C.H."/>
        </authorList>
    </citation>
    <scope>NUCLEOTIDE SEQUENCE [LARGE SCALE GENOMIC DNA]</scope>
    <source>
        <strain evidence="1 2">10_S10</strain>
    </source>
</reference>
<dbReference type="Gene3D" id="2.60.200.60">
    <property type="match status" value="1"/>
</dbReference>
<dbReference type="CDD" id="cd14744">
    <property type="entry name" value="PAAR_CT_2"/>
    <property type="match status" value="1"/>
</dbReference>
<dbReference type="Pfam" id="PF05488">
    <property type="entry name" value="PAAR_motif"/>
    <property type="match status" value="1"/>
</dbReference>
<dbReference type="EMBL" id="PEMN01000294">
    <property type="protein sequence ID" value="RTI15465.1"/>
    <property type="molecule type" value="Genomic_DNA"/>
</dbReference>
<evidence type="ECO:0000313" key="2">
    <source>
        <dbReference type="Proteomes" id="UP000288073"/>
    </source>
</evidence>